<keyword evidence="1" id="KW-0479">Metal-binding</keyword>
<evidence type="ECO:0000313" key="3">
    <source>
        <dbReference type="EMBL" id="KAA0187712.1"/>
    </source>
</evidence>
<dbReference type="PROSITE" id="PS50103">
    <property type="entry name" value="ZF_C3H1"/>
    <property type="match status" value="1"/>
</dbReference>
<comment type="caution">
    <text evidence="3">The sequence shown here is derived from an EMBL/GenBank/DDBJ whole genome shotgun (WGS) entry which is preliminary data.</text>
</comment>
<name>A0A8E0RPZ2_9TREM</name>
<accession>A0A8E0RPZ2</accession>
<proteinExistence type="predicted"/>
<feature type="domain" description="C3H1-type" evidence="2">
    <location>
        <begin position="188"/>
        <end position="218"/>
    </location>
</feature>
<keyword evidence="1" id="KW-0863">Zinc-finger</keyword>
<keyword evidence="4" id="KW-1185">Reference proteome</keyword>
<evidence type="ECO:0000259" key="2">
    <source>
        <dbReference type="PROSITE" id="PS50103"/>
    </source>
</evidence>
<dbReference type="Proteomes" id="UP000728185">
    <property type="component" value="Unassembled WGS sequence"/>
</dbReference>
<feature type="zinc finger region" description="C3H1-type" evidence="1">
    <location>
        <begin position="188"/>
        <end position="218"/>
    </location>
</feature>
<dbReference type="EMBL" id="LUCM01008928">
    <property type="protein sequence ID" value="KAA0187712.1"/>
    <property type="molecule type" value="Genomic_DNA"/>
</dbReference>
<reference evidence="3" key="1">
    <citation type="submission" date="2019-05" db="EMBL/GenBank/DDBJ databases">
        <title>Annotation for the trematode Fasciolopsis buski.</title>
        <authorList>
            <person name="Choi Y.-J."/>
        </authorList>
    </citation>
    <scope>NUCLEOTIDE SEQUENCE</scope>
    <source>
        <strain evidence="3">HT</strain>
        <tissue evidence="3">Whole worm</tissue>
    </source>
</reference>
<dbReference type="AlphaFoldDB" id="A0A8E0RPZ2"/>
<evidence type="ECO:0000256" key="1">
    <source>
        <dbReference type="PROSITE-ProRule" id="PRU00723"/>
    </source>
</evidence>
<organism evidence="3 4">
    <name type="scientific">Fasciolopsis buskii</name>
    <dbReference type="NCBI Taxonomy" id="27845"/>
    <lineage>
        <taxon>Eukaryota</taxon>
        <taxon>Metazoa</taxon>
        <taxon>Spiralia</taxon>
        <taxon>Lophotrochozoa</taxon>
        <taxon>Platyhelminthes</taxon>
        <taxon>Trematoda</taxon>
        <taxon>Digenea</taxon>
        <taxon>Plagiorchiida</taxon>
        <taxon>Echinostomata</taxon>
        <taxon>Echinostomatoidea</taxon>
        <taxon>Fasciolidae</taxon>
        <taxon>Fasciolopsis</taxon>
    </lineage>
</organism>
<keyword evidence="1" id="KW-0862">Zinc</keyword>
<dbReference type="GO" id="GO:0008270">
    <property type="term" value="F:zinc ion binding"/>
    <property type="evidence" value="ECO:0007669"/>
    <property type="project" value="UniProtKB-KW"/>
</dbReference>
<dbReference type="OrthoDB" id="10047021at2759"/>
<feature type="non-terminal residue" evidence="3">
    <location>
        <position position="232"/>
    </location>
</feature>
<dbReference type="InterPro" id="IPR000571">
    <property type="entry name" value="Znf_CCCH"/>
</dbReference>
<protein>
    <submittedName>
        <fullName evidence="3">Putative tRNA (Uracil-O(2)-)-methyltransferase</fullName>
    </submittedName>
</protein>
<sequence length="232" mass="26609">RTFWYIQVCIVGQKHWSSTGDQSKRLSSVQETIERERQAASVKDGFAPRDSYIPVKNCTQLASSVKKMVSNFVFRTLLNRTPEVRWLNSYNLVISDSLTVQTIDGRWWNPGGQLTVQETSELLDPGQLKLMKSQHGGLQTLLRNHHQAFEVRSGIIRLRWDPERMARLDSSRPSPVLQKPVKKCLPLQRKTKPCWMFSHHPDGCPYPSETCSFLHVLKTDSELDAEQPPGMH</sequence>
<evidence type="ECO:0000313" key="4">
    <source>
        <dbReference type="Proteomes" id="UP000728185"/>
    </source>
</evidence>
<gene>
    <name evidence="3" type="ORF">FBUS_07909</name>
</gene>